<protein>
    <submittedName>
        <fullName evidence="7">ABC transporter substrate-binding protein</fullName>
    </submittedName>
</protein>
<evidence type="ECO:0000256" key="4">
    <source>
        <dbReference type="ARBA" id="ARBA00023139"/>
    </source>
</evidence>
<keyword evidence="5" id="KW-0449">Lipoprotein</keyword>
<organism evidence="7 8">
    <name type="scientific">[Actinomadura] parvosata subsp. kistnae</name>
    <dbReference type="NCBI Taxonomy" id="1909395"/>
    <lineage>
        <taxon>Bacteria</taxon>
        <taxon>Bacillati</taxon>
        <taxon>Actinomycetota</taxon>
        <taxon>Actinomycetes</taxon>
        <taxon>Streptosporangiales</taxon>
        <taxon>Streptosporangiaceae</taxon>
        <taxon>Nonomuraea</taxon>
    </lineage>
</organism>
<dbReference type="KEGG" id="noa:BKM31_05785"/>
<dbReference type="Gene3D" id="3.40.190.10">
    <property type="entry name" value="Periplasmic binding protein-like II"/>
    <property type="match status" value="2"/>
</dbReference>
<evidence type="ECO:0000313" key="7">
    <source>
        <dbReference type="EMBL" id="AQZ61059.1"/>
    </source>
</evidence>
<evidence type="ECO:0000256" key="5">
    <source>
        <dbReference type="ARBA" id="ARBA00023288"/>
    </source>
</evidence>
<dbReference type="PANTHER" id="PTHR43649">
    <property type="entry name" value="ARABINOSE-BINDING PROTEIN-RELATED"/>
    <property type="match status" value="1"/>
</dbReference>
<reference evidence="8" key="1">
    <citation type="journal article" date="2017" name="Med. Chem. Commun.">
        <title>Nonomuraea sp. ATCC 55076 harbours the largest actinomycete chromosome to date and the kistamicin biosynthetic gene cluster.</title>
        <authorList>
            <person name="Nazari B."/>
            <person name="Forneris C.C."/>
            <person name="Gibson M.I."/>
            <person name="Moon K."/>
            <person name="Schramma K.R."/>
            <person name="Seyedsayamdost M.R."/>
        </authorList>
    </citation>
    <scope>NUCLEOTIDE SEQUENCE [LARGE SCALE GENOMIC DNA]</scope>
    <source>
        <strain evidence="8">ATCC 55076</strain>
    </source>
</reference>
<keyword evidence="4" id="KW-0564">Palmitate</keyword>
<evidence type="ECO:0000256" key="2">
    <source>
        <dbReference type="ARBA" id="ARBA00022729"/>
    </source>
</evidence>
<dbReference type="STRING" id="1909395.BKM31_05785"/>
<keyword evidence="3" id="KW-0472">Membrane</keyword>
<dbReference type="AlphaFoldDB" id="A0A1U9ZT12"/>
<evidence type="ECO:0000256" key="1">
    <source>
        <dbReference type="ARBA" id="ARBA00022475"/>
    </source>
</evidence>
<keyword evidence="8" id="KW-1185">Reference proteome</keyword>
<dbReference type="InterPro" id="IPR050490">
    <property type="entry name" value="Bact_solute-bd_prot1"/>
</dbReference>
<dbReference type="InterPro" id="IPR006059">
    <property type="entry name" value="SBP"/>
</dbReference>
<dbReference type="EMBL" id="CP017717">
    <property type="protein sequence ID" value="AQZ61059.1"/>
    <property type="molecule type" value="Genomic_DNA"/>
</dbReference>
<dbReference type="InterPro" id="IPR006311">
    <property type="entry name" value="TAT_signal"/>
</dbReference>
<dbReference type="Proteomes" id="UP000190797">
    <property type="component" value="Chromosome"/>
</dbReference>
<dbReference type="Pfam" id="PF01547">
    <property type="entry name" value="SBP_bac_1"/>
    <property type="match status" value="1"/>
</dbReference>
<gene>
    <name evidence="7" type="ORF">BKM31_05785</name>
</gene>
<evidence type="ECO:0000256" key="6">
    <source>
        <dbReference type="SAM" id="SignalP"/>
    </source>
</evidence>
<evidence type="ECO:0000256" key="3">
    <source>
        <dbReference type="ARBA" id="ARBA00023136"/>
    </source>
</evidence>
<dbReference type="CDD" id="cd13580">
    <property type="entry name" value="PBP2_AlgQ_like_1"/>
    <property type="match status" value="1"/>
</dbReference>
<keyword evidence="2 6" id="KW-0732">Signal</keyword>
<name>A0A1U9ZT12_9ACTN</name>
<evidence type="ECO:0000313" key="8">
    <source>
        <dbReference type="Proteomes" id="UP000190797"/>
    </source>
</evidence>
<dbReference type="PANTHER" id="PTHR43649:SF33">
    <property type="entry name" value="POLYGALACTURONAN_RHAMNOGALACTURONAN-BINDING PROTEIN YTCQ"/>
    <property type="match status" value="1"/>
</dbReference>
<keyword evidence="1" id="KW-1003">Cell membrane</keyword>
<dbReference type="SUPFAM" id="SSF53850">
    <property type="entry name" value="Periplasmic binding protein-like II"/>
    <property type="match status" value="1"/>
</dbReference>
<proteinExistence type="predicted"/>
<dbReference type="PROSITE" id="PS51257">
    <property type="entry name" value="PROKAR_LIPOPROTEIN"/>
    <property type="match status" value="1"/>
</dbReference>
<feature type="chain" id="PRO_5038458430" evidence="6">
    <location>
        <begin position="25"/>
        <end position="519"/>
    </location>
</feature>
<feature type="signal peptide" evidence="6">
    <location>
        <begin position="1"/>
        <end position="24"/>
    </location>
</feature>
<accession>A0A1U9ZT12</accession>
<dbReference type="PROSITE" id="PS51318">
    <property type="entry name" value="TAT"/>
    <property type="match status" value="1"/>
</dbReference>
<sequence>MSASRRRRFLAGVLTLTAALTASACSGGGDAAQSDPNTITFMAKLFGTAPEPTGELQQAIEKFLGKKIKVTWVPNAEYTEKMNVTLASDSIPQVVVVDPKMPAFVKAAQAGAFWDLTDKLDKYPNLKPADARTALNASVNGKIYGLYRMRPLLRSAIVIRKDWLEKVGLKEPTTIDEFYEVAKAFTEKDPDGNGKKDTYGLIIPKWPASSYASASPYDVVETWFGAPNGWGERDGKVVPGFDTPEFIEANKFLKKMVDEGLVNPDFATLDTAKWNEPFFHGRGGMIIDVNIRSRQLLDLFRENGDKDYGDKVTMVGNLARSDGKKFSYPFSGYADSLAISKQSVRTEAELDNVLKTLDKLATKEGQVLLQNGIEGRNFKVENGDTATLINVDDPAVRTVQDNVDDAFTQLSTKGTMDIGGIAYQRIPPFQPYRDIIEKQKKLVEEDLKTAVHNVALPVVAPTQIEKGPQIDKIIGDARVKFLSGAIDEAGLKAEIQKWHDGGGTQIITEVNDLLAKLPK</sequence>